<evidence type="ECO:0000313" key="4">
    <source>
        <dbReference type="EMBL" id="MDC2409471.1"/>
    </source>
</evidence>
<feature type="signal peptide" evidence="1">
    <location>
        <begin position="1"/>
        <end position="21"/>
    </location>
</feature>
<dbReference type="Proteomes" id="UP001219389">
    <property type="component" value="Unassembled WGS sequence"/>
</dbReference>
<dbReference type="Pfam" id="PF08522">
    <property type="entry name" value="BT_3987-like_N"/>
    <property type="match status" value="1"/>
</dbReference>
<feature type="domain" description="BT-3987-like N-terminal" evidence="2">
    <location>
        <begin position="45"/>
        <end position="141"/>
    </location>
</feature>
<feature type="chain" id="PRO_5042681982" evidence="1">
    <location>
        <begin position="22"/>
        <end position="306"/>
    </location>
</feature>
<gene>
    <name evidence="3" type="ORF">F3B53_19525</name>
    <name evidence="4" type="ORF">PO240_16470</name>
    <name evidence="5" type="ORF">PO382_13555</name>
</gene>
<accession>A0A139LK72</accession>
<keyword evidence="1" id="KW-0732">Signal</keyword>
<dbReference type="RefSeq" id="WP_004322406.1">
    <property type="nucleotide sequence ID" value="NZ_BAABYJ010000002.1"/>
</dbReference>
<evidence type="ECO:0000256" key="1">
    <source>
        <dbReference type="SAM" id="SignalP"/>
    </source>
</evidence>
<protein>
    <submittedName>
        <fullName evidence="3">DUF1735 domain-containing protein</fullName>
    </submittedName>
</protein>
<evidence type="ECO:0000313" key="3">
    <source>
        <dbReference type="EMBL" id="KAB1323205.1"/>
    </source>
</evidence>
<dbReference type="Gene3D" id="2.60.40.1740">
    <property type="entry name" value="hypothetical protein (bacova_03559)"/>
    <property type="match status" value="1"/>
</dbReference>
<reference evidence="4" key="2">
    <citation type="submission" date="2022-10" db="EMBL/GenBank/DDBJ databases">
        <title>Human gut microbiome strain richness.</title>
        <authorList>
            <person name="Chen-Liaw A."/>
        </authorList>
    </citation>
    <scope>NUCLEOTIDE SEQUENCE</scope>
    <source>
        <strain evidence="5">BSD2780120875st1_E1_BSD2780120875_150330</strain>
        <strain evidence="4">F7_m1001271B151109d0_201107</strain>
    </source>
</reference>
<proteinExistence type="predicted"/>
<organism evidence="3 6">
    <name type="scientific">Bacteroides ovatus</name>
    <dbReference type="NCBI Taxonomy" id="28116"/>
    <lineage>
        <taxon>Bacteria</taxon>
        <taxon>Pseudomonadati</taxon>
        <taxon>Bacteroidota</taxon>
        <taxon>Bacteroidia</taxon>
        <taxon>Bacteroidales</taxon>
        <taxon>Bacteroidaceae</taxon>
        <taxon>Bacteroides</taxon>
    </lineage>
</organism>
<reference evidence="3 6" key="1">
    <citation type="journal article" date="2019" name="Nat. Med.">
        <title>A library of human gut bacterial isolates paired with longitudinal multiomics data enables mechanistic microbiome research.</title>
        <authorList>
            <person name="Poyet M."/>
            <person name="Groussin M."/>
            <person name="Gibbons S.M."/>
            <person name="Avila-Pacheco J."/>
            <person name="Jiang X."/>
            <person name="Kearney S.M."/>
            <person name="Perrotta A.R."/>
            <person name="Berdy B."/>
            <person name="Zhao S."/>
            <person name="Lieberman T.D."/>
            <person name="Swanson P.K."/>
            <person name="Smith M."/>
            <person name="Roesemann S."/>
            <person name="Alexander J.E."/>
            <person name="Rich S.A."/>
            <person name="Livny J."/>
            <person name="Vlamakis H."/>
            <person name="Clish C."/>
            <person name="Bullock K."/>
            <person name="Deik A."/>
            <person name="Scott J."/>
            <person name="Pierce K.A."/>
            <person name="Xavier R.J."/>
            <person name="Alm E.J."/>
        </authorList>
    </citation>
    <scope>NUCLEOTIDE SEQUENCE [LARGE SCALE GENOMIC DNA]</scope>
    <source>
        <strain evidence="3 6">BIOML-A2</strain>
    </source>
</reference>
<comment type="caution">
    <text evidence="3">The sequence shown here is derived from an EMBL/GenBank/DDBJ whole genome shotgun (WGS) entry which is preliminary data.</text>
</comment>
<dbReference type="Proteomes" id="UP000375690">
    <property type="component" value="Unassembled WGS sequence"/>
</dbReference>
<dbReference type="EMBL" id="VWFC01000028">
    <property type="protein sequence ID" value="KAB1323205.1"/>
    <property type="molecule type" value="Genomic_DNA"/>
</dbReference>
<dbReference type="EMBL" id="JAQNWR010000011">
    <property type="protein sequence ID" value="MDC2409471.1"/>
    <property type="molecule type" value="Genomic_DNA"/>
</dbReference>
<evidence type="ECO:0000259" key="2">
    <source>
        <dbReference type="Pfam" id="PF08522"/>
    </source>
</evidence>
<evidence type="ECO:0000313" key="6">
    <source>
        <dbReference type="Proteomes" id="UP000375690"/>
    </source>
</evidence>
<dbReference type="EMBL" id="JAQNZF010000016">
    <property type="protein sequence ID" value="MDC2743249.1"/>
    <property type="molecule type" value="Genomic_DNA"/>
</dbReference>
<name>A0A139LK72_BACOV</name>
<dbReference type="PROSITE" id="PS51257">
    <property type="entry name" value="PROKAR_LIPOPROTEIN"/>
    <property type="match status" value="1"/>
</dbReference>
<dbReference type="AlphaFoldDB" id="A0A139LK72"/>
<evidence type="ECO:0000313" key="5">
    <source>
        <dbReference type="EMBL" id="MDC2743249.1"/>
    </source>
</evidence>
<sequence length="306" mass="34155">MKLVKFLFVSFVVLVSFTSCYDEYTNDYETPNMGFAVANPLRTVIADRDMPIYIGVSIGGKREVDMSDWAKFEIDPSLVEETGKVLLPSNYYTLSDQEYFRVRKSNLPVADVRIDFTEAFYNDPLCLEAHYVLPFRMTENSLGALREGAETTVAVIKYISTYAGTYYRMGKVTEVDASGIAIGQPVSYGDTYDIINCSTVAFNSKAPRIVVCPGVGNEKEGVGSVTLSMDADKNVSVTGVDGKAAISNASGSYKIEGDYEYVADVTKRAPQFDLEYTYEKAGKYYHVVEKLVLRQDPLYDLRVETW</sequence>
<dbReference type="Proteomes" id="UP001214017">
    <property type="component" value="Unassembled WGS sequence"/>
</dbReference>
<dbReference type="InterPro" id="IPR013728">
    <property type="entry name" value="BT_3987-like_N"/>
</dbReference>